<reference evidence="5" key="2">
    <citation type="submission" date="2021-05" db="UniProtKB">
        <authorList>
            <consortium name="EnsemblPlants"/>
        </authorList>
    </citation>
    <scope>IDENTIFICATION</scope>
    <source>
        <strain evidence="5">subsp. malaccensis</strain>
    </source>
</reference>
<dbReference type="Gene3D" id="3.40.50.1820">
    <property type="entry name" value="alpha/beta hydrolase"/>
    <property type="match status" value="1"/>
</dbReference>
<dbReference type="InterPro" id="IPR029058">
    <property type="entry name" value="AB_hydrolase_fold"/>
</dbReference>
<dbReference type="AlphaFoldDB" id="A0A804HN95"/>
<dbReference type="PANTHER" id="PTHR46023">
    <property type="entry name" value="LIPASE CLASS 3 PROTEIN-LIKE"/>
    <property type="match status" value="1"/>
</dbReference>
<feature type="compositionally biased region" description="Basic and acidic residues" evidence="1">
    <location>
        <begin position="594"/>
        <end position="607"/>
    </location>
</feature>
<accession>A0A804HN95</accession>
<dbReference type="InterPro" id="IPR002921">
    <property type="entry name" value="Fungal_lipase-type"/>
</dbReference>
<dbReference type="CDD" id="cd00519">
    <property type="entry name" value="Lipase_3"/>
    <property type="match status" value="1"/>
</dbReference>
<sequence>MATATMATAAGAAALLYYTLKWKLHAGRFQENGQGEHDQDASKPILSGRNRVSQRPAQAPATWLETISTLSETLRFTYSETLGKWPIGDLAFGINFLLKRQGNLHVASIYAGEESVPLKGAEIVAELKYLLNLLNLCWHFSKKPFPLFLEATGYSQDDVLLQKPKAGILKPAFTILTDKSTKSILLLIRGTHSIRDTLTAATGAVVPFHHTLLYEGGISDLILGYAHCGMVAAARSIAKLATPCLLEALHEYPDYKLKIVGHSLGGGTAALLTYILREQQEFATAICVTFAPAACMTWELAESGRHFITSIINGADLVPSFSAASVDDLRSEVTASAWLNDLRNQIEQTRILSTVYRSASALGSRLPSIASARARVAGAGAILRPVSNGTQVVMTRAKSVAQAALSRPPLRISSWSCIGPRYRNKASFPITRREENIEESSMITKENGETIATLTETTTVETTEITTQGVGWTSDLDCSHSSAISHADGPVNTGDISDDEDATGQCRNEDSMTEYDLWQQLENELNKARQNEEVDIDNEIREEENAAAAAHEEVEGTSEGILTETKEVRRFYPPGKIMHIVIFPPEETTNEEDSGIHHDGENPEPEYKTGIFLTPRSLYGKLRLSQSMINDHFMPIYRRNIERLISILEKDNFEDGHGDEAML</sequence>
<feature type="domain" description="Fungal lipase-type" evidence="2">
    <location>
        <begin position="186"/>
        <end position="323"/>
    </location>
</feature>
<dbReference type="Gramene" id="Ma00_t04420.1">
    <property type="protein sequence ID" value="Ma00_p04420.1"/>
    <property type="gene ID" value="Ma00_g04420"/>
</dbReference>
<dbReference type="EnsemblPlants" id="Ma00_t04420.2">
    <property type="protein sequence ID" value="Ma00_p04420.2"/>
    <property type="gene ID" value="Ma00_g04420"/>
</dbReference>
<feature type="region of interest" description="Disordered" evidence="1">
    <location>
        <begin position="481"/>
        <end position="506"/>
    </location>
</feature>
<evidence type="ECO:0000259" key="2">
    <source>
        <dbReference type="Pfam" id="PF01764"/>
    </source>
</evidence>
<dbReference type="SUPFAM" id="SSF53474">
    <property type="entry name" value="alpha/beta-Hydrolases"/>
    <property type="match status" value="1"/>
</dbReference>
<dbReference type="EnsemblPlants" id="Ma00_t04420.3">
    <property type="protein sequence ID" value="Ma00_p04420.3"/>
    <property type="gene ID" value="Ma00_g04420"/>
</dbReference>
<dbReference type="OMA" id="MCIHFSK"/>
<keyword evidence="6" id="KW-1185">Reference proteome</keyword>
<evidence type="ECO:0000313" key="4">
    <source>
        <dbReference type="EMBL" id="CAG1860624.1"/>
    </source>
</evidence>
<feature type="domain" description="Mono-/di-acylglycerol lipase N-terminal" evidence="3">
    <location>
        <begin position="51"/>
        <end position="130"/>
    </location>
</feature>
<dbReference type="Pfam" id="PF01764">
    <property type="entry name" value="Lipase_3"/>
    <property type="match status" value="1"/>
</dbReference>
<dbReference type="PANTHER" id="PTHR46023:SF5">
    <property type="entry name" value="OS02G0780700 PROTEIN"/>
    <property type="match status" value="1"/>
</dbReference>
<dbReference type="EnsemblPlants" id="Ma00_t04420.1">
    <property type="protein sequence ID" value="Ma00_p04420.1"/>
    <property type="gene ID" value="Ma00_g04420"/>
</dbReference>
<evidence type="ECO:0000313" key="5">
    <source>
        <dbReference type="EnsemblPlants" id="Ma00_p04420.1"/>
    </source>
</evidence>
<dbReference type="EMBL" id="HG996467">
    <property type="protein sequence ID" value="CAG1860624.1"/>
    <property type="molecule type" value="Genomic_DNA"/>
</dbReference>
<dbReference type="Proteomes" id="UP000012960">
    <property type="component" value="Unplaced"/>
</dbReference>
<evidence type="ECO:0000313" key="6">
    <source>
        <dbReference type="Proteomes" id="UP000012960"/>
    </source>
</evidence>
<feature type="region of interest" description="Disordered" evidence="1">
    <location>
        <begin position="32"/>
        <end position="57"/>
    </location>
</feature>
<protein>
    <submittedName>
        <fullName evidence="4">(wild Malaysian banana) hypothetical protein</fullName>
    </submittedName>
</protein>
<reference evidence="4" key="1">
    <citation type="submission" date="2021-03" db="EMBL/GenBank/DDBJ databases">
        <authorList>
            <consortium name="Genoscope - CEA"/>
            <person name="William W."/>
        </authorList>
    </citation>
    <scope>NUCLEOTIDE SEQUENCE</scope>
    <source>
        <strain evidence="4">Doubled-haploid Pahang</strain>
    </source>
</reference>
<organism evidence="5 6">
    <name type="scientific">Musa acuminata subsp. malaccensis</name>
    <name type="common">Wild banana</name>
    <name type="synonym">Musa malaccensis</name>
    <dbReference type="NCBI Taxonomy" id="214687"/>
    <lineage>
        <taxon>Eukaryota</taxon>
        <taxon>Viridiplantae</taxon>
        <taxon>Streptophyta</taxon>
        <taxon>Embryophyta</taxon>
        <taxon>Tracheophyta</taxon>
        <taxon>Spermatophyta</taxon>
        <taxon>Magnoliopsida</taxon>
        <taxon>Liliopsida</taxon>
        <taxon>Zingiberales</taxon>
        <taxon>Musaceae</taxon>
        <taxon>Musa</taxon>
    </lineage>
</organism>
<dbReference type="FunCoup" id="A0A804HN95">
    <property type="interactions" value="1880"/>
</dbReference>
<dbReference type="Pfam" id="PF03893">
    <property type="entry name" value="Lipase3_N"/>
    <property type="match status" value="1"/>
</dbReference>
<dbReference type="InterPro" id="IPR005592">
    <property type="entry name" value="Mono/diacylglycerol_lipase_N"/>
</dbReference>
<dbReference type="InParanoid" id="A0A804HN95"/>
<proteinExistence type="predicted"/>
<dbReference type="OrthoDB" id="438440at2759"/>
<evidence type="ECO:0000256" key="1">
    <source>
        <dbReference type="SAM" id="MobiDB-lite"/>
    </source>
</evidence>
<dbReference type="Gramene" id="Ma00_t04420.3">
    <property type="protein sequence ID" value="Ma00_p04420.3"/>
    <property type="gene ID" value="Ma00_g04420"/>
</dbReference>
<gene>
    <name evidence="4" type="ORF">GSMUA_55180.1</name>
</gene>
<name>A0A804HN95_MUSAM</name>
<dbReference type="Gramene" id="Ma00_t04420.2">
    <property type="protein sequence ID" value="Ma00_p04420.2"/>
    <property type="gene ID" value="Ma00_g04420"/>
</dbReference>
<evidence type="ECO:0000259" key="3">
    <source>
        <dbReference type="Pfam" id="PF03893"/>
    </source>
</evidence>
<feature type="region of interest" description="Disordered" evidence="1">
    <location>
        <begin position="589"/>
        <end position="609"/>
    </location>
</feature>
<dbReference type="GO" id="GO:0016042">
    <property type="term" value="P:lipid catabolic process"/>
    <property type="evidence" value="ECO:0007669"/>
    <property type="project" value="InterPro"/>
</dbReference>